<organism evidence="2 3">
    <name type="scientific">Emergomyces pasteurianus Ep9510</name>
    <dbReference type="NCBI Taxonomy" id="1447872"/>
    <lineage>
        <taxon>Eukaryota</taxon>
        <taxon>Fungi</taxon>
        <taxon>Dikarya</taxon>
        <taxon>Ascomycota</taxon>
        <taxon>Pezizomycotina</taxon>
        <taxon>Eurotiomycetes</taxon>
        <taxon>Eurotiomycetidae</taxon>
        <taxon>Onygenales</taxon>
        <taxon>Ajellomycetaceae</taxon>
        <taxon>Emergomyces</taxon>
    </lineage>
</organism>
<evidence type="ECO:0000256" key="1">
    <source>
        <dbReference type="SAM" id="MobiDB-lite"/>
    </source>
</evidence>
<feature type="region of interest" description="Disordered" evidence="1">
    <location>
        <begin position="101"/>
        <end position="121"/>
    </location>
</feature>
<evidence type="ECO:0000313" key="3">
    <source>
        <dbReference type="Proteomes" id="UP000182235"/>
    </source>
</evidence>
<sequence>MQIEPDVLHTKLTAAQSALMTTLLSVNLNTLVTDALTVEALCSVPPARSVDPFFYDHEGFDQGLSDSRSRDKKKVSLYDLLFPSAHATRSKCKTVKSLTLSEEESHKNDENDNAISEKTAEDDHNEVTKMINASAADAALDLKDIFNIIIFFLLS</sequence>
<dbReference type="AlphaFoldDB" id="A0A1J9P1L0"/>
<evidence type="ECO:0000313" key="2">
    <source>
        <dbReference type="EMBL" id="OJD10070.1"/>
    </source>
</evidence>
<dbReference type="Proteomes" id="UP000182235">
    <property type="component" value="Unassembled WGS sequence"/>
</dbReference>
<proteinExistence type="predicted"/>
<accession>A0A1J9P1L0</accession>
<name>A0A1J9P1L0_9EURO</name>
<gene>
    <name evidence="2" type="ORF">AJ78_08770</name>
</gene>
<dbReference type="EMBL" id="LGRN01000956">
    <property type="protein sequence ID" value="OJD10070.1"/>
    <property type="molecule type" value="Genomic_DNA"/>
</dbReference>
<comment type="caution">
    <text evidence="2">The sequence shown here is derived from an EMBL/GenBank/DDBJ whole genome shotgun (WGS) entry which is preliminary data.</text>
</comment>
<protein>
    <submittedName>
        <fullName evidence="2">Uncharacterized protein</fullName>
    </submittedName>
</protein>
<reference evidence="2 3" key="1">
    <citation type="submission" date="2015-07" db="EMBL/GenBank/DDBJ databases">
        <title>Emmonsia species relationships and genome sequence.</title>
        <authorList>
            <consortium name="The Broad Institute Genomics Platform"/>
            <person name="Cuomo C.A."/>
            <person name="Munoz J.F."/>
            <person name="Imamovic A."/>
            <person name="Priest M.E."/>
            <person name="Young S."/>
            <person name="Clay O.K."/>
            <person name="McEwen J.G."/>
        </authorList>
    </citation>
    <scope>NUCLEOTIDE SEQUENCE [LARGE SCALE GENOMIC DNA]</scope>
    <source>
        <strain evidence="2 3">UAMH 9510</strain>
    </source>
</reference>
<keyword evidence="3" id="KW-1185">Reference proteome</keyword>
<dbReference type="VEuPathDB" id="FungiDB:AJ78_08770"/>